<protein>
    <submittedName>
        <fullName evidence="2">DUF1178 family protein</fullName>
    </submittedName>
</protein>
<dbReference type="PIRSF" id="PIRSF032131">
    <property type="entry name" value="UCP032131"/>
    <property type="match status" value="1"/>
</dbReference>
<name>A0ABS7PIW7_9SPHN</name>
<gene>
    <name evidence="2" type="ORF">K7G82_03000</name>
</gene>
<dbReference type="Proteomes" id="UP000706039">
    <property type="component" value="Unassembled WGS sequence"/>
</dbReference>
<comment type="caution">
    <text evidence="2">The sequence shown here is derived from an EMBL/GenBank/DDBJ whole genome shotgun (WGS) entry which is preliminary data.</text>
</comment>
<reference evidence="2 3" key="1">
    <citation type="submission" date="2021-08" db="EMBL/GenBank/DDBJ databases">
        <authorList>
            <person name="Tuo L."/>
        </authorList>
    </citation>
    <scope>NUCLEOTIDE SEQUENCE [LARGE SCALE GENOMIC DNA]</scope>
    <source>
        <strain evidence="2 3">JCM 31229</strain>
    </source>
</reference>
<dbReference type="EMBL" id="JAINVV010000001">
    <property type="protein sequence ID" value="MBY8821242.1"/>
    <property type="molecule type" value="Genomic_DNA"/>
</dbReference>
<evidence type="ECO:0000313" key="2">
    <source>
        <dbReference type="EMBL" id="MBY8821242.1"/>
    </source>
</evidence>
<sequence>MIVFDLRCGHDHVFEAWFGSSDDYADQKRRGLLSCPMCGDVAIEKAVMAPNVSAKGNSRSEPSNVPMAAGAQAPAEHSPAEVKAMLAMLARAQSAMLEKSEWVGRDFADRARAMHLGESDQSAIHGEVSPEQAKALVDEGVPVAPLPFPVVPPEAQN</sequence>
<dbReference type="InterPro" id="IPR009562">
    <property type="entry name" value="DUF1178"/>
</dbReference>
<organism evidence="2 3">
    <name type="scientific">Sphingomonas colocasiae</name>
    <dbReference type="NCBI Taxonomy" id="1848973"/>
    <lineage>
        <taxon>Bacteria</taxon>
        <taxon>Pseudomonadati</taxon>
        <taxon>Pseudomonadota</taxon>
        <taxon>Alphaproteobacteria</taxon>
        <taxon>Sphingomonadales</taxon>
        <taxon>Sphingomonadaceae</taxon>
        <taxon>Sphingomonas</taxon>
    </lineage>
</organism>
<dbReference type="RefSeq" id="WP_222988316.1">
    <property type="nucleotide sequence ID" value="NZ_JAINVV010000001.1"/>
</dbReference>
<feature type="region of interest" description="Disordered" evidence="1">
    <location>
        <begin position="53"/>
        <end position="76"/>
    </location>
</feature>
<accession>A0ABS7PIW7</accession>
<proteinExistence type="predicted"/>
<evidence type="ECO:0000256" key="1">
    <source>
        <dbReference type="SAM" id="MobiDB-lite"/>
    </source>
</evidence>
<keyword evidence="3" id="KW-1185">Reference proteome</keyword>
<feature type="compositionally biased region" description="Polar residues" evidence="1">
    <location>
        <begin position="54"/>
        <end position="63"/>
    </location>
</feature>
<dbReference type="Pfam" id="PF06676">
    <property type="entry name" value="DUF1178"/>
    <property type="match status" value="1"/>
</dbReference>
<evidence type="ECO:0000313" key="3">
    <source>
        <dbReference type="Proteomes" id="UP000706039"/>
    </source>
</evidence>